<comment type="similarity">
    <text evidence="2">Belongs to the LemA family.</text>
</comment>
<evidence type="ECO:0000256" key="1">
    <source>
        <dbReference type="ARBA" id="ARBA00004167"/>
    </source>
</evidence>
<dbReference type="Pfam" id="PF04011">
    <property type="entry name" value="LemA"/>
    <property type="match status" value="1"/>
</dbReference>
<dbReference type="InterPro" id="IPR007156">
    <property type="entry name" value="MamQ_LemA"/>
</dbReference>
<feature type="transmembrane region" description="Helical" evidence="6">
    <location>
        <begin position="7"/>
        <end position="27"/>
    </location>
</feature>
<dbReference type="SUPFAM" id="SSF140478">
    <property type="entry name" value="LemA-like"/>
    <property type="match status" value="1"/>
</dbReference>
<dbReference type="InterPro" id="IPR023353">
    <property type="entry name" value="LemA-like_dom_sf"/>
</dbReference>
<dbReference type="AlphaFoldDB" id="A0A7L6N5F8"/>
<organism evidence="7 8">
    <name type="scientific">Hujiaoplasma nucleasis</name>
    <dbReference type="NCBI Taxonomy" id="2725268"/>
    <lineage>
        <taxon>Bacteria</taxon>
        <taxon>Bacillati</taxon>
        <taxon>Mycoplasmatota</taxon>
        <taxon>Mollicutes</taxon>
        <taxon>Candidatus Izemoplasmatales</taxon>
        <taxon>Hujiaoplasmataceae</taxon>
        <taxon>Hujiaoplasma</taxon>
    </lineage>
</organism>
<evidence type="ECO:0000256" key="6">
    <source>
        <dbReference type="SAM" id="Phobius"/>
    </source>
</evidence>
<evidence type="ECO:0000313" key="7">
    <source>
        <dbReference type="EMBL" id="QLY40801.1"/>
    </source>
</evidence>
<keyword evidence="5 6" id="KW-0472">Membrane</keyword>
<evidence type="ECO:0000256" key="4">
    <source>
        <dbReference type="ARBA" id="ARBA00022989"/>
    </source>
</evidence>
<evidence type="ECO:0000256" key="3">
    <source>
        <dbReference type="ARBA" id="ARBA00022692"/>
    </source>
</evidence>
<reference evidence="7 8" key="1">
    <citation type="submission" date="2020-04" db="EMBL/GenBank/DDBJ databases">
        <authorList>
            <person name="Zheng R.K."/>
            <person name="Sun C.M."/>
        </authorList>
    </citation>
    <scope>NUCLEOTIDE SEQUENCE [LARGE SCALE GENOMIC DNA]</scope>
    <source>
        <strain evidence="8">zrk29</strain>
    </source>
</reference>
<sequence length="194" mass="22225">MRKTSIIIISITVLLALIVTISLITGYNNIIDKDESIKQGYSEIDRRLQQRYDTLIPLAEAVNGFQDQERVIYDMITSARQAYAEAKANDDIQAMIEADALQSIALTNLLALIEDNPNINSLQAYQTYMDAVWGIESALSEARRQYNNAVAEYNRYVRKFPGLLYKNLYDFTDEFEYWRVQEGADQIPDITFGD</sequence>
<dbReference type="EMBL" id="CP051151">
    <property type="protein sequence ID" value="QLY40801.1"/>
    <property type="molecule type" value="Genomic_DNA"/>
</dbReference>
<accession>A0A7L6N5F8</accession>
<protein>
    <submittedName>
        <fullName evidence="7">LemA family protein</fullName>
    </submittedName>
</protein>
<dbReference type="RefSeq" id="WP_312031650.1">
    <property type="nucleotide sequence ID" value="NZ_CP051151.1"/>
</dbReference>
<evidence type="ECO:0000256" key="5">
    <source>
        <dbReference type="ARBA" id="ARBA00023136"/>
    </source>
</evidence>
<dbReference type="KEGG" id="tbk:HF295_08015"/>
<name>A0A7L6N5F8_9MOLU</name>
<keyword evidence="3 6" id="KW-0812">Transmembrane</keyword>
<dbReference type="Gene3D" id="1.20.1440.20">
    <property type="entry name" value="LemA-like domain"/>
    <property type="match status" value="1"/>
</dbReference>
<evidence type="ECO:0000313" key="8">
    <source>
        <dbReference type="Proteomes" id="UP000512167"/>
    </source>
</evidence>
<comment type="subcellular location">
    <subcellularLocation>
        <location evidence="1">Membrane</location>
        <topology evidence="1">Single-pass membrane protein</topology>
    </subcellularLocation>
</comment>
<keyword evidence="4 6" id="KW-1133">Transmembrane helix</keyword>
<dbReference type="PANTHER" id="PTHR34478">
    <property type="entry name" value="PROTEIN LEMA"/>
    <property type="match status" value="1"/>
</dbReference>
<keyword evidence="8" id="KW-1185">Reference proteome</keyword>
<dbReference type="Proteomes" id="UP000512167">
    <property type="component" value="Chromosome"/>
</dbReference>
<proteinExistence type="inferred from homology"/>
<gene>
    <name evidence="7" type="ORF">HF295_08015</name>
</gene>
<dbReference type="GO" id="GO:0016020">
    <property type="term" value="C:membrane"/>
    <property type="evidence" value="ECO:0007669"/>
    <property type="project" value="UniProtKB-SubCell"/>
</dbReference>
<dbReference type="PANTHER" id="PTHR34478:SF1">
    <property type="entry name" value="PROTEIN LEMA"/>
    <property type="match status" value="1"/>
</dbReference>
<evidence type="ECO:0000256" key="2">
    <source>
        <dbReference type="ARBA" id="ARBA00008854"/>
    </source>
</evidence>